<dbReference type="EMBL" id="JAHRIN010067334">
    <property type="protein sequence ID" value="MEQ2214327.1"/>
    <property type="molecule type" value="Genomic_DNA"/>
</dbReference>
<evidence type="ECO:0000313" key="2">
    <source>
        <dbReference type="Proteomes" id="UP001434883"/>
    </source>
</evidence>
<gene>
    <name evidence="1" type="ORF">XENOCAPTIV_001641</name>
</gene>
<dbReference type="Proteomes" id="UP001434883">
    <property type="component" value="Unassembled WGS sequence"/>
</dbReference>
<reference evidence="1 2" key="1">
    <citation type="submission" date="2021-06" db="EMBL/GenBank/DDBJ databases">
        <authorList>
            <person name="Palmer J.M."/>
        </authorList>
    </citation>
    <scope>NUCLEOTIDE SEQUENCE [LARGE SCALE GENOMIC DNA]</scope>
    <source>
        <strain evidence="1 2">XC_2019</strain>
        <tissue evidence="1">Muscle</tissue>
    </source>
</reference>
<keyword evidence="2" id="KW-1185">Reference proteome</keyword>
<name>A0ABV0S442_9TELE</name>
<comment type="caution">
    <text evidence="1">The sequence shown here is derived from an EMBL/GenBank/DDBJ whole genome shotgun (WGS) entry which is preliminary data.</text>
</comment>
<organism evidence="1 2">
    <name type="scientific">Xenoophorus captivus</name>
    <dbReference type="NCBI Taxonomy" id="1517983"/>
    <lineage>
        <taxon>Eukaryota</taxon>
        <taxon>Metazoa</taxon>
        <taxon>Chordata</taxon>
        <taxon>Craniata</taxon>
        <taxon>Vertebrata</taxon>
        <taxon>Euteleostomi</taxon>
        <taxon>Actinopterygii</taxon>
        <taxon>Neopterygii</taxon>
        <taxon>Teleostei</taxon>
        <taxon>Neoteleostei</taxon>
        <taxon>Acanthomorphata</taxon>
        <taxon>Ovalentaria</taxon>
        <taxon>Atherinomorphae</taxon>
        <taxon>Cyprinodontiformes</taxon>
        <taxon>Goodeidae</taxon>
        <taxon>Xenoophorus</taxon>
    </lineage>
</organism>
<sequence>MAQTPYSGKVKSIPKVQRFGVKAMQEFFLFFLLNPKTFAKIANIHADKSHRKNSKTRCGDKFPSSMVDLKTHARTQCMQHSIEELCKTFRQFLFSFCKNVSNVR</sequence>
<evidence type="ECO:0000313" key="1">
    <source>
        <dbReference type="EMBL" id="MEQ2214327.1"/>
    </source>
</evidence>
<proteinExistence type="predicted"/>
<protein>
    <submittedName>
        <fullName evidence="1">Uncharacterized protein</fullName>
    </submittedName>
</protein>
<accession>A0ABV0S442</accession>